<dbReference type="PANTHER" id="PTHR24148">
    <property type="entry name" value="ANKYRIN REPEAT DOMAIN-CONTAINING PROTEIN 39 HOMOLOG-RELATED"/>
    <property type="match status" value="1"/>
</dbReference>
<dbReference type="AlphaFoldDB" id="A0A6A6QJ88"/>
<proteinExistence type="predicted"/>
<protein>
    <submittedName>
        <fullName evidence="2">HET-domain-containing protein</fullName>
    </submittedName>
</protein>
<feature type="domain" description="Heterokaryon incompatibility" evidence="1">
    <location>
        <begin position="82"/>
        <end position="165"/>
    </location>
</feature>
<feature type="non-terminal residue" evidence="2">
    <location>
        <position position="165"/>
    </location>
</feature>
<dbReference type="InterPro" id="IPR010730">
    <property type="entry name" value="HET"/>
</dbReference>
<name>A0A6A6QJ88_9PEZI</name>
<dbReference type="InterPro" id="IPR052895">
    <property type="entry name" value="HetReg/Transcr_Mod"/>
</dbReference>
<evidence type="ECO:0000313" key="2">
    <source>
        <dbReference type="EMBL" id="KAF2491517.1"/>
    </source>
</evidence>
<dbReference type="EMBL" id="MU004195">
    <property type="protein sequence ID" value="KAF2491517.1"/>
    <property type="molecule type" value="Genomic_DNA"/>
</dbReference>
<evidence type="ECO:0000259" key="1">
    <source>
        <dbReference type="Pfam" id="PF06985"/>
    </source>
</evidence>
<accession>A0A6A6QJ88</accession>
<reference evidence="2" key="1">
    <citation type="journal article" date="2020" name="Stud. Mycol.">
        <title>101 Dothideomycetes genomes: a test case for predicting lifestyles and emergence of pathogens.</title>
        <authorList>
            <person name="Haridas S."/>
            <person name="Albert R."/>
            <person name="Binder M."/>
            <person name="Bloem J."/>
            <person name="Labutti K."/>
            <person name="Salamov A."/>
            <person name="Andreopoulos B."/>
            <person name="Baker S."/>
            <person name="Barry K."/>
            <person name="Bills G."/>
            <person name="Bluhm B."/>
            <person name="Cannon C."/>
            <person name="Castanera R."/>
            <person name="Culley D."/>
            <person name="Daum C."/>
            <person name="Ezra D."/>
            <person name="Gonzalez J."/>
            <person name="Henrissat B."/>
            <person name="Kuo A."/>
            <person name="Liang C."/>
            <person name="Lipzen A."/>
            <person name="Lutzoni F."/>
            <person name="Magnuson J."/>
            <person name="Mondo S."/>
            <person name="Nolan M."/>
            <person name="Ohm R."/>
            <person name="Pangilinan J."/>
            <person name="Park H.-J."/>
            <person name="Ramirez L."/>
            <person name="Alfaro M."/>
            <person name="Sun H."/>
            <person name="Tritt A."/>
            <person name="Yoshinaga Y."/>
            <person name="Zwiers L.-H."/>
            <person name="Turgeon B."/>
            <person name="Goodwin S."/>
            <person name="Spatafora J."/>
            <person name="Crous P."/>
            <person name="Grigoriev I."/>
        </authorList>
    </citation>
    <scope>NUCLEOTIDE SEQUENCE</scope>
    <source>
        <strain evidence="2">CBS 269.34</strain>
    </source>
</reference>
<dbReference type="OrthoDB" id="5416609at2759"/>
<evidence type="ECO:0000313" key="3">
    <source>
        <dbReference type="Proteomes" id="UP000799750"/>
    </source>
</evidence>
<sequence>MALNPHFPPSPSLSGISSQRAHVLAHSVVTNLLESRKTGSYLYAPLNDSRAEIRLLEILPDSGVQTISCSLRSVSLQSNPEYVALSYTWGNPSSSRLIDIDGCPLPVTDNLYDFLRAMRINRPKVALWVDQICINQKNLHEKSSQIRLIADIYSSAQSVIAWLGE</sequence>
<keyword evidence="3" id="KW-1185">Reference proteome</keyword>
<gene>
    <name evidence="2" type="ORF">BU16DRAFT_468441</name>
</gene>
<dbReference type="Pfam" id="PF06985">
    <property type="entry name" value="HET"/>
    <property type="match status" value="1"/>
</dbReference>
<organism evidence="2 3">
    <name type="scientific">Lophium mytilinum</name>
    <dbReference type="NCBI Taxonomy" id="390894"/>
    <lineage>
        <taxon>Eukaryota</taxon>
        <taxon>Fungi</taxon>
        <taxon>Dikarya</taxon>
        <taxon>Ascomycota</taxon>
        <taxon>Pezizomycotina</taxon>
        <taxon>Dothideomycetes</taxon>
        <taxon>Pleosporomycetidae</taxon>
        <taxon>Mytilinidiales</taxon>
        <taxon>Mytilinidiaceae</taxon>
        <taxon>Lophium</taxon>
    </lineage>
</organism>
<dbReference type="PANTHER" id="PTHR24148:SF73">
    <property type="entry name" value="HET DOMAIN PROTEIN (AFU_ORTHOLOGUE AFUA_8G01020)"/>
    <property type="match status" value="1"/>
</dbReference>
<dbReference type="Proteomes" id="UP000799750">
    <property type="component" value="Unassembled WGS sequence"/>
</dbReference>